<dbReference type="NCBIfam" id="TIGR02327">
    <property type="entry name" value="int_mem_ywzB"/>
    <property type="match status" value="1"/>
</dbReference>
<evidence type="ECO:0000313" key="2">
    <source>
        <dbReference type="EMBL" id="KRN66606.1"/>
    </source>
</evidence>
<dbReference type="RefSeq" id="WP_057750124.1">
    <property type="nucleotide sequence ID" value="NZ_BJVH01000002.1"/>
</dbReference>
<evidence type="ECO:0008006" key="4">
    <source>
        <dbReference type="Google" id="ProtNLM"/>
    </source>
</evidence>
<organism evidence="2 3">
    <name type="scientific">Pediococcus cellicola</name>
    <dbReference type="NCBI Taxonomy" id="319652"/>
    <lineage>
        <taxon>Bacteria</taxon>
        <taxon>Bacillati</taxon>
        <taxon>Bacillota</taxon>
        <taxon>Bacilli</taxon>
        <taxon>Lactobacillales</taxon>
        <taxon>Lactobacillaceae</taxon>
        <taxon>Pediococcus</taxon>
    </lineage>
</organism>
<protein>
    <recommendedName>
        <fullName evidence="4">Integral membrane protein</fullName>
    </recommendedName>
</protein>
<sequence>MNLFGIQALLTLICYFFFILISFWAIQGLHLERILRVSNPAQYKTLIVLLSIGLGYLSSSFFLELVNNIRNLGYLLK</sequence>
<dbReference type="OrthoDB" id="1651016at2"/>
<dbReference type="PATRIC" id="fig|319652.3.peg.1208"/>
<gene>
    <name evidence="2" type="ORF">IV80_GL001195</name>
</gene>
<dbReference type="AlphaFoldDB" id="A0A0R2IPG3"/>
<proteinExistence type="predicted"/>
<keyword evidence="1" id="KW-0812">Transmembrane</keyword>
<evidence type="ECO:0000256" key="1">
    <source>
        <dbReference type="SAM" id="Phobius"/>
    </source>
</evidence>
<keyword evidence="3" id="KW-1185">Reference proteome</keyword>
<feature type="transmembrane region" description="Helical" evidence="1">
    <location>
        <begin position="6"/>
        <end position="26"/>
    </location>
</feature>
<reference evidence="2 3" key="1">
    <citation type="journal article" date="2015" name="Genome Announc.">
        <title>Expanding the biotechnology potential of lactobacilli through comparative genomics of 213 strains and associated genera.</title>
        <authorList>
            <person name="Sun Z."/>
            <person name="Harris H.M."/>
            <person name="McCann A."/>
            <person name="Guo C."/>
            <person name="Argimon S."/>
            <person name="Zhang W."/>
            <person name="Yang X."/>
            <person name="Jeffery I.B."/>
            <person name="Cooney J.C."/>
            <person name="Kagawa T.F."/>
            <person name="Liu W."/>
            <person name="Song Y."/>
            <person name="Salvetti E."/>
            <person name="Wrobel A."/>
            <person name="Rasinkangas P."/>
            <person name="Parkhill J."/>
            <person name="Rea M.C."/>
            <person name="O'Sullivan O."/>
            <person name="Ritari J."/>
            <person name="Douillard F.P."/>
            <person name="Paul Ross R."/>
            <person name="Yang R."/>
            <person name="Briner A.E."/>
            <person name="Felis G.E."/>
            <person name="de Vos W.M."/>
            <person name="Barrangou R."/>
            <person name="Klaenhammer T.R."/>
            <person name="Caufield P.W."/>
            <person name="Cui Y."/>
            <person name="Zhang H."/>
            <person name="O'Toole P.W."/>
        </authorList>
    </citation>
    <scope>NUCLEOTIDE SEQUENCE [LARGE SCALE GENOMIC DNA]</scope>
    <source>
        <strain evidence="2 3">DSM 17757</strain>
    </source>
</reference>
<keyword evidence="1" id="KW-0472">Membrane</keyword>
<accession>A0A0R2IPG3</accession>
<dbReference type="STRING" id="319652.IV80_GL001195"/>
<evidence type="ECO:0000313" key="3">
    <source>
        <dbReference type="Proteomes" id="UP000051568"/>
    </source>
</evidence>
<dbReference type="Proteomes" id="UP000051568">
    <property type="component" value="Unassembled WGS sequence"/>
</dbReference>
<dbReference type="EMBL" id="JQBR01000004">
    <property type="protein sequence ID" value="KRN66606.1"/>
    <property type="molecule type" value="Genomic_DNA"/>
</dbReference>
<keyword evidence="1" id="KW-1133">Transmembrane helix</keyword>
<feature type="transmembrane region" description="Helical" evidence="1">
    <location>
        <begin position="46"/>
        <end position="66"/>
    </location>
</feature>
<dbReference type="InterPro" id="IPR009526">
    <property type="entry name" value="DUF1146"/>
</dbReference>
<comment type="caution">
    <text evidence="2">The sequence shown here is derived from an EMBL/GenBank/DDBJ whole genome shotgun (WGS) entry which is preliminary data.</text>
</comment>
<name>A0A0R2IPG3_9LACO</name>
<dbReference type="Pfam" id="PF06612">
    <property type="entry name" value="DUF1146"/>
    <property type="match status" value="1"/>
</dbReference>